<evidence type="ECO:0000256" key="1">
    <source>
        <dbReference type="SAM" id="MobiDB-lite"/>
    </source>
</evidence>
<reference evidence="2 3" key="1">
    <citation type="submission" date="2021-04" db="EMBL/GenBank/DDBJ databases">
        <authorList>
            <person name="Bliznina A."/>
        </authorList>
    </citation>
    <scope>NUCLEOTIDE SEQUENCE [LARGE SCALE GENOMIC DNA]</scope>
</reference>
<sequence length="293" mass="31992">MQMTKVLNYMELAYNLCPDALLIFGIDWPDIYRKKAAKKPDDLQTTHEEANLVVAPTDALILPVKKDRQQNQEQPQNEHSEARAGSTGENLRHLSGFVENTSGRTPFNKLRGTSNSQPDPIPINRVSGLQKANRAANRPSCPRPREITALSTNRKPSENDHSYSGPVYCELSRASRRQSEPLLLDSAASSTVASSFACLAASSESPARRVTTSELVDHIREFATSAESIGAPFADRAPVPLLPTVLDVSTGFHGTGSSTTTTSSYTTAVSSFVNEPYSANSCNQFRDRSTRSF</sequence>
<dbReference type="Proteomes" id="UP001158576">
    <property type="component" value="Chromosome PAR"/>
</dbReference>
<feature type="region of interest" description="Disordered" evidence="1">
    <location>
        <begin position="67"/>
        <end position="164"/>
    </location>
</feature>
<evidence type="ECO:0000313" key="3">
    <source>
        <dbReference type="Proteomes" id="UP001158576"/>
    </source>
</evidence>
<feature type="compositionally biased region" description="Basic and acidic residues" evidence="1">
    <location>
        <begin position="67"/>
        <end position="82"/>
    </location>
</feature>
<gene>
    <name evidence="2" type="ORF">OKIOD_LOCUS3935</name>
</gene>
<feature type="compositionally biased region" description="Polar residues" evidence="1">
    <location>
        <begin position="98"/>
        <end position="118"/>
    </location>
</feature>
<evidence type="ECO:0000313" key="2">
    <source>
        <dbReference type="EMBL" id="CAG5089854.1"/>
    </source>
</evidence>
<accession>A0ABN7S7E3</accession>
<dbReference type="EMBL" id="OU015568">
    <property type="protein sequence ID" value="CAG5089854.1"/>
    <property type="molecule type" value="Genomic_DNA"/>
</dbReference>
<proteinExistence type="predicted"/>
<organism evidence="2 3">
    <name type="scientific">Oikopleura dioica</name>
    <name type="common">Tunicate</name>
    <dbReference type="NCBI Taxonomy" id="34765"/>
    <lineage>
        <taxon>Eukaryota</taxon>
        <taxon>Metazoa</taxon>
        <taxon>Chordata</taxon>
        <taxon>Tunicata</taxon>
        <taxon>Appendicularia</taxon>
        <taxon>Copelata</taxon>
        <taxon>Oikopleuridae</taxon>
        <taxon>Oikopleura</taxon>
    </lineage>
</organism>
<keyword evidence="3" id="KW-1185">Reference proteome</keyword>
<name>A0ABN7S7E3_OIKDI</name>
<protein>
    <submittedName>
        <fullName evidence="2">Oidioi.mRNA.OKI2018_I69.PAR.g12377.t1.cds</fullName>
    </submittedName>
</protein>